<evidence type="ECO:0000256" key="6">
    <source>
        <dbReference type="SAM" id="MobiDB-lite"/>
    </source>
</evidence>
<feature type="compositionally biased region" description="Low complexity" evidence="6">
    <location>
        <begin position="222"/>
        <end position="236"/>
    </location>
</feature>
<keyword evidence="1 5" id="KW-0479">Metal-binding</keyword>
<feature type="domain" description="C3H1-type" evidence="7">
    <location>
        <begin position="105"/>
        <end position="133"/>
    </location>
</feature>
<dbReference type="Proteomes" id="UP000306954">
    <property type="component" value="Unassembled WGS sequence"/>
</dbReference>
<dbReference type="PANTHER" id="PTHR12547">
    <property type="entry name" value="CCCH ZINC FINGER/TIS11-RELATED"/>
    <property type="match status" value="1"/>
</dbReference>
<accession>A0A4T0HCH4</accession>
<evidence type="ECO:0000313" key="8">
    <source>
        <dbReference type="EMBL" id="TIB12106.1"/>
    </source>
</evidence>
<dbReference type="InterPro" id="IPR000571">
    <property type="entry name" value="Znf_CCCH"/>
</dbReference>
<dbReference type="SMART" id="SM00356">
    <property type="entry name" value="ZnF_C3H1"/>
    <property type="match status" value="2"/>
</dbReference>
<proteinExistence type="predicted"/>
<dbReference type="Proteomes" id="UP000310689">
    <property type="component" value="Unassembled WGS sequence"/>
</dbReference>
<sequence>MEILNIKGAPSDTLFSPLSEYNNQLHSPPEFHHAHPDIFYNEIEDSHNDSDQLVSQLALIQAHQHQIHSNQLLLNRQLSQPTQQPVQSTEDSSNGPSMNNRKLGLYKTELCRSWEEKGTCRYGSKCQFAHGQDELRQVPRHPKFKTQLCATYWHSGACPYGKRCCFIHSTFPHAQGAIPPMPLSIPMSTHMSTSDEESPQTASAESTTFTASPRQSYTQSYSHSHTPSLHSLTLTPNTSISPDSNEQFRSCESYKSHSPCKNAQTDHYTPSLLSRIGERQRAGSTPSLSTSVDSNLSSPPPMSKTSSLNSFQFSEAPIYGLGLGFTTGKYDDFGVGVGLGYKNSI</sequence>
<feature type="domain" description="C3H1-type" evidence="7">
    <location>
        <begin position="143"/>
        <end position="171"/>
    </location>
</feature>
<feature type="compositionally biased region" description="Polar residues" evidence="6">
    <location>
        <begin position="81"/>
        <end position="100"/>
    </location>
</feature>
<feature type="zinc finger region" description="C3H1-type" evidence="5">
    <location>
        <begin position="143"/>
        <end position="171"/>
    </location>
</feature>
<dbReference type="PANTHER" id="PTHR12547:SF18">
    <property type="entry name" value="PROTEIN TIS11"/>
    <property type="match status" value="1"/>
</dbReference>
<dbReference type="EMBL" id="SPOI01000096">
    <property type="protein sequence ID" value="TIB37611.1"/>
    <property type="molecule type" value="Genomic_DNA"/>
</dbReference>
<name>A0A4T0HCH4_WALIC</name>
<dbReference type="GO" id="GO:0003729">
    <property type="term" value="F:mRNA binding"/>
    <property type="evidence" value="ECO:0007669"/>
    <property type="project" value="InterPro"/>
</dbReference>
<dbReference type="PROSITE" id="PS50103">
    <property type="entry name" value="ZF_C3H1"/>
    <property type="match status" value="2"/>
</dbReference>
<protein>
    <recommendedName>
        <fullName evidence="7">C3H1-type domain-containing protein</fullName>
    </recommendedName>
</protein>
<feature type="compositionally biased region" description="Polar residues" evidence="6">
    <location>
        <begin position="237"/>
        <end position="250"/>
    </location>
</feature>
<dbReference type="InterPro" id="IPR036855">
    <property type="entry name" value="Znf_CCCH_sf"/>
</dbReference>
<comment type="caution">
    <text evidence="9">The sequence shown here is derived from an EMBL/GenBank/DDBJ whole genome shotgun (WGS) entry which is preliminary data.</text>
</comment>
<gene>
    <name evidence="9" type="ORF">E3P86_02124</name>
    <name evidence="8" type="ORF">E3P90_02169</name>
</gene>
<evidence type="ECO:0000256" key="2">
    <source>
        <dbReference type="ARBA" id="ARBA00022737"/>
    </source>
</evidence>
<dbReference type="InterPro" id="IPR045877">
    <property type="entry name" value="ZFP36-like"/>
</dbReference>
<feature type="region of interest" description="Disordered" evidence="6">
    <location>
        <begin position="188"/>
        <end position="307"/>
    </location>
</feature>
<feature type="zinc finger region" description="C3H1-type" evidence="5">
    <location>
        <begin position="105"/>
        <end position="133"/>
    </location>
</feature>
<evidence type="ECO:0000256" key="5">
    <source>
        <dbReference type="PROSITE-ProRule" id="PRU00723"/>
    </source>
</evidence>
<feature type="region of interest" description="Disordered" evidence="6">
    <location>
        <begin position="78"/>
        <end position="100"/>
    </location>
</feature>
<evidence type="ECO:0000313" key="11">
    <source>
        <dbReference type="Proteomes" id="UP000310689"/>
    </source>
</evidence>
<dbReference type="Gene3D" id="4.10.1000.10">
    <property type="entry name" value="Zinc finger, CCCH-type"/>
    <property type="match status" value="2"/>
</dbReference>
<dbReference type="Pfam" id="PF00642">
    <property type="entry name" value="zf-CCCH"/>
    <property type="match status" value="2"/>
</dbReference>
<evidence type="ECO:0000256" key="4">
    <source>
        <dbReference type="ARBA" id="ARBA00022833"/>
    </source>
</evidence>
<evidence type="ECO:0000313" key="9">
    <source>
        <dbReference type="EMBL" id="TIB37611.1"/>
    </source>
</evidence>
<feature type="compositionally biased region" description="Low complexity" evidence="6">
    <location>
        <begin position="201"/>
        <end position="212"/>
    </location>
</feature>
<feature type="compositionally biased region" description="Low complexity" evidence="6">
    <location>
        <begin position="286"/>
        <end position="297"/>
    </location>
</feature>
<dbReference type="FunFam" id="4.10.1000.10:FF:000001">
    <property type="entry name" value="zinc finger CCCH domain-containing protein 15-like"/>
    <property type="match status" value="1"/>
</dbReference>
<dbReference type="EMBL" id="SPOF01000020">
    <property type="protein sequence ID" value="TIB12106.1"/>
    <property type="molecule type" value="Genomic_DNA"/>
</dbReference>
<dbReference type="SUPFAM" id="SSF90229">
    <property type="entry name" value="CCCH zinc finger"/>
    <property type="match status" value="2"/>
</dbReference>
<organism evidence="9 11">
    <name type="scientific">Wallemia ichthyophaga</name>
    <dbReference type="NCBI Taxonomy" id="245174"/>
    <lineage>
        <taxon>Eukaryota</taxon>
        <taxon>Fungi</taxon>
        <taxon>Dikarya</taxon>
        <taxon>Basidiomycota</taxon>
        <taxon>Wallemiomycotina</taxon>
        <taxon>Wallemiomycetes</taxon>
        <taxon>Wallemiales</taxon>
        <taxon>Wallemiaceae</taxon>
        <taxon>Wallemia</taxon>
    </lineage>
</organism>
<keyword evidence="3 5" id="KW-0863">Zinc-finger</keyword>
<evidence type="ECO:0000259" key="7">
    <source>
        <dbReference type="PROSITE" id="PS50103"/>
    </source>
</evidence>
<keyword evidence="2" id="KW-0677">Repeat</keyword>
<evidence type="ECO:0000313" key="10">
    <source>
        <dbReference type="Proteomes" id="UP000306954"/>
    </source>
</evidence>
<reference evidence="10 11" key="1">
    <citation type="submission" date="2019-03" db="EMBL/GenBank/DDBJ databases">
        <title>Sequencing 23 genomes of Wallemia ichthyophaga.</title>
        <authorList>
            <person name="Gostincar C."/>
        </authorList>
    </citation>
    <scope>NUCLEOTIDE SEQUENCE [LARGE SCALE GENOMIC DNA]</scope>
    <source>
        <strain evidence="9 11">EXF-6200</strain>
        <strain evidence="8 10">EXF-8621</strain>
    </source>
</reference>
<evidence type="ECO:0000256" key="1">
    <source>
        <dbReference type="ARBA" id="ARBA00022723"/>
    </source>
</evidence>
<keyword evidence="4 5" id="KW-0862">Zinc</keyword>
<dbReference type="GO" id="GO:0008270">
    <property type="term" value="F:zinc ion binding"/>
    <property type="evidence" value="ECO:0007669"/>
    <property type="project" value="UniProtKB-KW"/>
</dbReference>
<evidence type="ECO:0000256" key="3">
    <source>
        <dbReference type="ARBA" id="ARBA00022771"/>
    </source>
</evidence>
<dbReference type="AlphaFoldDB" id="A0A4T0HCH4"/>
<feature type="compositionally biased region" description="Polar residues" evidence="6">
    <location>
        <begin position="259"/>
        <end position="272"/>
    </location>
</feature>